<protein>
    <submittedName>
        <fullName evidence="2">Uncharacterized protein</fullName>
    </submittedName>
</protein>
<gene>
    <name evidence="2" type="ordered locus">LOC_Os03g12800</name>
</gene>
<name>Q10PM0_ORYSJ</name>
<dbReference type="AlphaFoldDB" id="Q10PM0"/>
<feature type="region of interest" description="Disordered" evidence="1">
    <location>
        <begin position="42"/>
        <end position="72"/>
    </location>
</feature>
<dbReference type="EMBL" id="DP000009">
    <property type="protein sequence ID" value="ABF94774.1"/>
    <property type="molecule type" value="Genomic_DNA"/>
</dbReference>
<organism evidence="2">
    <name type="scientific">Oryza sativa subsp. japonica</name>
    <name type="common">Rice</name>
    <dbReference type="NCBI Taxonomy" id="39947"/>
    <lineage>
        <taxon>Eukaryota</taxon>
        <taxon>Viridiplantae</taxon>
        <taxon>Streptophyta</taxon>
        <taxon>Embryophyta</taxon>
        <taxon>Tracheophyta</taxon>
        <taxon>Spermatophyta</taxon>
        <taxon>Magnoliopsida</taxon>
        <taxon>Liliopsida</taxon>
        <taxon>Poales</taxon>
        <taxon>Poaceae</taxon>
        <taxon>BOP clade</taxon>
        <taxon>Oryzoideae</taxon>
        <taxon>Oryzeae</taxon>
        <taxon>Oryzinae</taxon>
        <taxon>Oryza</taxon>
        <taxon>Oryza sativa</taxon>
    </lineage>
</organism>
<reference evidence="2" key="2">
    <citation type="submission" date="2006-06" db="EMBL/GenBank/DDBJ databases">
        <authorList>
            <person name="Buell R."/>
            <person name="Wing R.A."/>
            <person name="McCombie W.A."/>
            <person name="Ouyang S."/>
        </authorList>
    </citation>
    <scope>NUCLEOTIDE SEQUENCE</scope>
</reference>
<evidence type="ECO:0000313" key="2">
    <source>
        <dbReference type="EMBL" id="ABF94774.1"/>
    </source>
</evidence>
<accession>Q10PM0</accession>
<reference evidence="2" key="1">
    <citation type="journal article" date="2005" name="Genome Res.">
        <title>Sequence, annotation, and analysis of synteny between rice chromosome 3 and diverged grass species.</title>
        <authorList>
            <consortium name="Rice Chromosome 3 Sequencing Consortium"/>
            <person name="Buell C.R."/>
            <person name="Yuan Q."/>
            <person name="Ouyang S."/>
            <person name="Liu J."/>
            <person name="Zhu W."/>
            <person name="Wang A."/>
            <person name="Maiti R."/>
            <person name="Haas B."/>
            <person name="Wortman J."/>
            <person name="Pertea M."/>
            <person name="Jones K.M."/>
            <person name="Kim M."/>
            <person name="Overton L."/>
            <person name="Tsitrin T."/>
            <person name="Fadrosh D."/>
            <person name="Bera J."/>
            <person name="Weaver B."/>
            <person name="Jin S."/>
            <person name="Johri S."/>
            <person name="Reardon M."/>
            <person name="Webb K."/>
            <person name="Hill J."/>
            <person name="Moffat K."/>
            <person name="Tallon L."/>
            <person name="Van Aken S."/>
            <person name="Lewis M."/>
            <person name="Utterback T."/>
            <person name="Feldblyum T."/>
            <person name="Zismann V."/>
            <person name="Iobst S."/>
            <person name="Hsiao J."/>
            <person name="de Vazeille A.R."/>
            <person name="Salzberg S.L."/>
            <person name="White O."/>
            <person name="Fraser C."/>
            <person name="Yu Y."/>
            <person name="Kim H."/>
            <person name="Rambo T."/>
            <person name="Currie J."/>
            <person name="Collura K."/>
            <person name="Kernodle-Thompson S."/>
            <person name="Wei F."/>
            <person name="Kudrna K."/>
            <person name="Ammiraju J.S."/>
            <person name="Luo M."/>
            <person name="Goicoechea J.L."/>
            <person name="Wing R.A."/>
            <person name="Henry D."/>
            <person name="Oates R."/>
            <person name="Palmer M."/>
            <person name="Pries G."/>
            <person name="Saski C."/>
            <person name="Simmons J."/>
            <person name="Soderlund C."/>
            <person name="Nelson W."/>
            <person name="de la Bastide M."/>
            <person name="Spiegel L."/>
            <person name="Nascimento L."/>
            <person name="Huang E."/>
            <person name="Preston R."/>
            <person name="Zutavern T."/>
            <person name="Palmer L."/>
            <person name="O'Shaughnessy A."/>
            <person name="Dike S."/>
            <person name="McCombie W.R."/>
            <person name="Minx P."/>
            <person name="Cordum H."/>
            <person name="Wilson R."/>
            <person name="Jin W."/>
            <person name="Lee H.R."/>
            <person name="Jiang J."/>
            <person name="Jackson S."/>
        </authorList>
    </citation>
    <scope>NUCLEOTIDE SEQUENCE [LARGE SCALE GENOMIC DNA]</scope>
</reference>
<evidence type="ECO:0000256" key="1">
    <source>
        <dbReference type="SAM" id="MobiDB-lite"/>
    </source>
</evidence>
<feature type="compositionally biased region" description="Basic and acidic residues" evidence="1">
    <location>
        <begin position="42"/>
        <end position="57"/>
    </location>
</feature>
<proteinExistence type="predicted"/>
<sequence length="72" mass="7953">MEGSKCKVHPKTVEDALGVCSRTVEGTDTTTTTTEKLCSRMQENEKGTTKLDGEQQGERSGAQGRRMRMVFN</sequence>